<protein>
    <submittedName>
        <fullName evidence="1">Uncharacterized protein</fullName>
    </submittedName>
</protein>
<sequence>MPPPAGFPRRQVLVEPGLGWEVDRIELAAAQFAGWVMLNRSQLLSPRGQLGQAKKSAEAQVRQASQARLAGRAELVWAGPRMTPTRRALLSAAGERSQPLVSAAGLVAGALTAAPYATATPSGRAIPFGSH</sequence>
<evidence type="ECO:0000313" key="1">
    <source>
        <dbReference type="EMBL" id="WTW60411.1"/>
    </source>
</evidence>
<reference evidence="1" key="1">
    <citation type="submission" date="2022-10" db="EMBL/GenBank/DDBJ databases">
        <title>The complete genomes of actinobacterial strains from the NBC collection.</title>
        <authorList>
            <person name="Joergensen T.S."/>
            <person name="Alvarez Arevalo M."/>
            <person name="Sterndorff E.B."/>
            <person name="Faurdal D."/>
            <person name="Vuksanovic O."/>
            <person name="Mourched A.-S."/>
            <person name="Charusanti P."/>
            <person name="Shaw S."/>
            <person name="Blin K."/>
            <person name="Weber T."/>
        </authorList>
    </citation>
    <scope>NUCLEOTIDE SEQUENCE</scope>
    <source>
        <strain evidence="1">NBC_00003</strain>
    </source>
</reference>
<gene>
    <name evidence="1" type="ORF">OG549_07040</name>
</gene>
<dbReference type="AlphaFoldDB" id="A0AAU2UZ44"/>
<proteinExistence type="predicted"/>
<name>A0AAU2UZ44_9ACTN</name>
<organism evidence="1">
    <name type="scientific">Streptomyces sp. NBC_00003</name>
    <dbReference type="NCBI Taxonomy" id="2903608"/>
    <lineage>
        <taxon>Bacteria</taxon>
        <taxon>Bacillati</taxon>
        <taxon>Actinomycetota</taxon>
        <taxon>Actinomycetes</taxon>
        <taxon>Kitasatosporales</taxon>
        <taxon>Streptomycetaceae</taxon>
        <taxon>Streptomyces</taxon>
    </lineage>
</organism>
<accession>A0AAU2UZ44</accession>
<dbReference type="EMBL" id="CP108318">
    <property type="protein sequence ID" value="WTW60411.1"/>
    <property type="molecule type" value="Genomic_DNA"/>
</dbReference>